<dbReference type="InterPro" id="IPR024989">
    <property type="entry name" value="MFS_assoc_dom"/>
</dbReference>
<evidence type="ECO:0000256" key="1">
    <source>
        <dbReference type="ARBA" id="ARBA00004141"/>
    </source>
</evidence>
<evidence type="ECO:0000256" key="5">
    <source>
        <dbReference type="ARBA" id="ARBA00023136"/>
    </source>
</evidence>
<evidence type="ECO:0000313" key="9">
    <source>
        <dbReference type="EMBL" id="VFT96768.1"/>
    </source>
</evidence>
<dbReference type="EMBL" id="VJMH01006741">
    <property type="protein sequence ID" value="KAF0688295.1"/>
    <property type="molecule type" value="Genomic_DNA"/>
</dbReference>
<dbReference type="Proteomes" id="UP000332933">
    <property type="component" value="Unassembled WGS sequence"/>
</dbReference>
<dbReference type="EMBL" id="CAADRA010006764">
    <property type="protein sequence ID" value="VFT96768.1"/>
    <property type="molecule type" value="Genomic_DNA"/>
</dbReference>
<feature type="transmembrane region" description="Helical" evidence="6">
    <location>
        <begin position="366"/>
        <end position="386"/>
    </location>
</feature>
<dbReference type="InterPro" id="IPR020846">
    <property type="entry name" value="MFS_dom"/>
</dbReference>
<keyword evidence="3 6" id="KW-0812">Transmembrane</keyword>
<keyword evidence="10" id="KW-1185">Reference proteome</keyword>
<keyword evidence="4 6" id="KW-1133">Transmembrane helix</keyword>
<dbReference type="PANTHER" id="PTHR16172">
    <property type="entry name" value="MAJOR FACILITATOR SUPERFAMILY DOMAIN-CONTAINING PROTEIN 6-LIKE"/>
    <property type="match status" value="1"/>
</dbReference>
<protein>
    <submittedName>
        <fullName evidence="9">Aste57867_20073 protein</fullName>
    </submittedName>
</protein>
<evidence type="ECO:0000313" key="8">
    <source>
        <dbReference type="EMBL" id="KAF0688295.1"/>
    </source>
</evidence>
<reference evidence="9 10" key="1">
    <citation type="submission" date="2019-03" db="EMBL/GenBank/DDBJ databases">
        <authorList>
            <person name="Gaulin E."/>
            <person name="Dumas B."/>
        </authorList>
    </citation>
    <scope>NUCLEOTIDE SEQUENCE [LARGE SCALE GENOMIC DNA]</scope>
    <source>
        <strain evidence="9">CBS 568.67</strain>
    </source>
</reference>
<evidence type="ECO:0000256" key="2">
    <source>
        <dbReference type="ARBA" id="ARBA00005241"/>
    </source>
</evidence>
<proteinExistence type="inferred from homology"/>
<feature type="transmembrane region" description="Helical" evidence="6">
    <location>
        <begin position="134"/>
        <end position="151"/>
    </location>
</feature>
<feature type="transmembrane region" description="Helical" evidence="6">
    <location>
        <begin position="157"/>
        <end position="177"/>
    </location>
</feature>
<evidence type="ECO:0000256" key="3">
    <source>
        <dbReference type="ARBA" id="ARBA00022692"/>
    </source>
</evidence>
<reference evidence="8" key="2">
    <citation type="submission" date="2019-06" db="EMBL/GenBank/DDBJ databases">
        <title>Genomics analysis of Aphanomyces spp. identifies a new class of oomycete effector associated with host adaptation.</title>
        <authorList>
            <person name="Gaulin E."/>
        </authorList>
    </citation>
    <scope>NUCLEOTIDE SEQUENCE</scope>
    <source>
        <strain evidence="8">CBS 578.67</strain>
    </source>
</reference>
<feature type="transmembrane region" description="Helical" evidence="6">
    <location>
        <begin position="306"/>
        <end position="324"/>
    </location>
</feature>
<dbReference type="Pfam" id="PF12832">
    <property type="entry name" value="MFS_1_like"/>
    <property type="match status" value="1"/>
</dbReference>
<dbReference type="OrthoDB" id="71287at2759"/>
<dbReference type="AlphaFoldDB" id="A0A485LE50"/>
<feature type="transmembrane region" description="Helical" evidence="6">
    <location>
        <begin position="275"/>
        <end position="294"/>
    </location>
</feature>
<dbReference type="Gene3D" id="1.20.1250.20">
    <property type="entry name" value="MFS general substrate transporter like domains"/>
    <property type="match status" value="2"/>
</dbReference>
<name>A0A485LE50_9STRA</name>
<dbReference type="GO" id="GO:0022857">
    <property type="term" value="F:transmembrane transporter activity"/>
    <property type="evidence" value="ECO:0007669"/>
    <property type="project" value="InterPro"/>
</dbReference>
<dbReference type="InterPro" id="IPR036259">
    <property type="entry name" value="MFS_trans_sf"/>
</dbReference>
<evidence type="ECO:0000313" key="10">
    <source>
        <dbReference type="Proteomes" id="UP000332933"/>
    </source>
</evidence>
<accession>A0A485LE50</accession>
<organism evidence="9 10">
    <name type="scientific">Aphanomyces stellatus</name>
    <dbReference type="NCBI Taxonomy" id="120398"/>
    <lineage>
        <taxon>Eukaryota</taxon>
        <taxon>Sar</taxon>
        <taxon>Stramenopiles</taxon>
        <taxon>Oomycota</taxon>
        <taxon>Saprolegniomycetes</taxon>
        <taxon>Saprolegniales</taxon>
        <taxon>Verrucalvaceae</taxon>
        <taxon>Aphanomyces</taxon>
    </lineage>
</organism>
<sequence>MSDQLWPAKATNAVTWFGLSSVIIFLPVFYSASFDKFQIGILTAIPCVSALIAPPLWGAVADVLQQQRTVHVFCIVTGAVLMFAIQYAVPTSFVLTCAVVFAANIQSTTTRSMLDQAVMALVKRIGGEYGKQRLFGAVGWGLGAFLTGVVVNAYGIHWIFTLHLAVTLPSIGLLQLIPAPTPPATSPSATKSTATLSFADGMRRVVRQPDVLLLLTVVLLLGSMFGVLSSFLGLYLYELSANDSTLVGTAVWVQTLSELPAFYFATALTKRYGIVRILFLSILAYGVRISYYAVVVHPWTVLPFELLHGVTFAFSWAACTQYVYDAAPPGTEGTMMGLLNAMLNGLGRGAGTLLGGYLFQTHGARAMWWATDMGVPLALIALFFFARSLPLTETHHQSSAVMINLREDQPLVVDEMP</sequence>
<dbReference type="GO" id="GO:0016020">
    <property type="term" value="C:membrane"/>
    <property type="evidence" value="ECO:0007669"/>
    <property type="project" value="UniProtKB-SubCell"/>
</dbReference>
<feature type="domain" description="Major facilitator superfamily (MFS) profile" evidence="7">
    <location>
        <begin position="210"/>
        <end position="417"/>
    </location>
</feature>
<comment type="subcellular location">
    <subcellularLocation>
        <location evidence="1">Membrane</location>
        <topology evidence="1">Multi-pass membrane protein</topology>
    </subcellularLocation>
</comment>
<dbReference type="InterPro" id="IPR051717">
    <property type="entry name" value="MFS_MFSD6"/>
</dbReference>
<feature type="transmembrane region" description="Helical" evidence="6">
    <location>
        <begin position="336"/>
        <end position="360"/>
    </location>
</feature>
<comment type="similarity">
    <text evidence="2">Belongs to the major facilitator superfamily. MFSD6 family.</text>
</comment>
<evidence type="ECO:0000256" key="4">
    <source>
        <dbReference type="ARBA" id="ARBA00022989"/>
    </source>
</evidence>
<dbReference type="SUPFAM" id="SSF103473">
    <property type="entry name" value="MFS general substrate transporter"/>
    <property type="match status" value="1"/>
</dbReference>
<dbReference type="PANTHER" id="PTHR16172:SF41">
    <property type="entry name" value="MAJOR FACILITATOR SUPERFAMILY DOMAIN-CONTAINING PROTEIN 6-LIKE"/>
    <property type="match status" value="1"/>
</dbReference>
<feature type="transmembrane region" description="Helical" evidence="6">
    <location>
        <begin position="37"/>
        <end position="57"/>
    </location>
</feature>
<evidence type="ECO:0000256" key="6">
    <source>
        <dbReference type="SAM" id="Phobius"/>
    </source>
</evidence>
<dbReference type="PROSITE" id="PS50850">
    <property type="entry name" value="MFS"/>
    <property type="match status" value="1"/>
</dbReference>
<evidence type="ECO:0000259" key="7">
    <source>
        <dbReference type="PROSITE" id="PS50850"/>
    </source>
</evidence>
<feature type="transmembrane region" description="Helical" evidence="6">
    <location>
        <begin position="249"/>
        <end position="268"/>
    </location>
</feature>
<keyword evidence="5 6" id="KW-0472">Membrane</keyword>
<feature type="transmembrane region" description="Helical" evidence="6">
    <location>
        <begin position="12"/>
        <end position="31"/>
    </location>
</feature>
<gene>
    <name evidence="9" type="primary">Aste57867_20073</name>
    <name evidence="8" type="ORF">As57867_020007</name>
    <name evidence="9" type="ORF">ASTE57867_20073</name>
</gene>
<feature type="transmembrane region" description="Helical" evidence="6">
    <location>
        <begin position="211"/>
        <end position="237"/>
    </location>
</feature>